<dbReference type="AlphaFoldDB" id="A0A078AE74"/>
<organism evidence="2 3">
    <name type="scientific">Stylonychia lemnae</name>
    <name type="common">Ciliate</name>
    <dbReference type="NCBI Taxonomy" id="5949"/>
    <lineage>
        <taxon>Eukaryota</taxon>
        <taxon>Sar</taxon>
        <taxon>Alveolata</taxon>
        <taxon>Ciliophora</taxon>
        <taxon>Intramacronucleata</taxon>
        <taxon>Spirotrichea</taxon>
        <taxon>Stichotrichia</taxon>
        <taxon>Sporadotrichida</taxon>
        <taxon>Oxytrichidae</taxon>
        <taxon>Stylonychinae</taxon>
        <taxon>Stylonychia</taxon>
    </lineage>
</organism>
<evidence type="ECO:0000313" key="3">
    <source>
        <dbReference type="Proteomes" id="UP000039865"/>
    </source>
</evidence>
<name>A0A078AE74_STYLE</name>
<feature type="region of interest" description="Disordered" evidence="1">
    <location>
        <begin position="296"/>
        <end position="323"/>
    </location>
</feature>
<reference evidence="2 3" key="1">
    <citation type="submission" date="2014-06" db="EMBL/GenBank/DDBJ databases">
        <authorList>
            <person name="Swart Estienne"/>
        </authorList>
    </citation>
    <scope>NUCLEOTIDE SEQUENCE [LARGE SCALE GENOMIC DNA]</scope>
    <source>
        <strain evidence="2 3">130c</strain>
    </source>
</reference>
<keyword evidence="3" id="KW-1185">Reference proteome</keyword>
<dbReference type="EMBL" id="CCKQ01008672">
    <property type="protein sequence ID" value="CDW80136.1"/>
    <property type="molecule type" value="Genomic_DNA"/>
</dbReference>
<gene>
    <name evidence="2" type="primary">Contig6208.g6643</name>
    <name evidence="2" type="ORF">STYLEM_9132</name>
</gene>
<evidence type="ECO:0000256" key="1">
    <source>
        <dbReference type="SAM" id="MobiDB-lite"/>
    </source>
</evidence>
<dbReference type="Proteomes" id="UP000039865">
    <property type="component" value="Unassembled WGS sequence"/>
</dbReference>
<protein>
    <submittedName>
        <fullName evidence="2">Uncharacterized protein</fullName>
    </submittedName>
</protein>
<evidence type="ECO:0000313" key="2">
    <source>
        <dbReference type="EMBL" id="CDW80136.1"/>
    </source>
</evidence>
<proteinExistence type="predicted"/>
<dbReference type="InParanoid" id="A0A078AE74"/>
<sequence>MNIVINDQLRQTFNITLLKTPQTSISSDVQQRIASVKSPLHQIKQVVNEGQQIDFYNQHAQKIKQKLKWKSLQQSMKVNAIAQSMRNSPRYEVTFNESDLTYQLVQQVDGCTSYETSHKNIYGTPQIKSKSIKKLFEDSNAGDISYQIKNLGLMKHQNIDTKMNSFQVYSSIRNQTQKSKEKDETYEQRRARIYKVIQSSERNKDLQTNTFINNNSSIMSFAETNNTPQIRDNHSLNNHLFGSFTNSPLKQPDQKHIGKTFDSNMQMQDRLNMTFSTINNSSNDYQSRRLYTAIQNSRKLQSQNNSFLKRRPSLTSRRDQTPQNHARITLNQTQNSIIPSQYSNKSMQDEKSQRFIQQATQRQSQLKLIKDTNDSKQQVFDKNYKIILRTQITKMKNEVLKKSEILNVKCPQEWQLQKQMRQNTLSFSRRSLSRKESLELEVKQKERSDIKARFNSLIERVKFQRQEAIRAEERKKIFGMIELKKKKSDIHVEVQNLHENSFESSNQLTGLSLTKDVSLSLFRQQS</sequence>
<accession>A0A078AE74</accession>
<feature type="compositionally biased region" description="Polar residues" evidence="1">
    <location>
        <begin position="296"/>
        <end position="307"/>
    </location>
</feature>